<sequence>IGRGEDKEEMFGEVLDLEEMG</sequence>
<reference evidence="2 3" key="2">
    <citation type="submission" date="2019-08" db="EMBL/GenBank/DDBJ databases">
        <authorList>
            <person name="Henke P."/>
        </authorList>
    </citation>
    <scope>NUCLEOTIDE SEQUENCE [LARGE SCALE GENOMIC DNA]</scope>
    <source>
        <strain evidence="2">Phe10_nw2017</strain>
    </source>
</reference>
<evidence type="ECO:0000313" key="3">
    <source>
        <dbReference type="Proteomes" id="UP000321083"/>
    </source>
</evidence>
<dbReference type="AlphaFoldDB" id="A0A5C6M123"/>
<comment type="caution">
    <text evidence="2">The sequence shown here is derived from an EMBL/GenBank/DDBJ whole genome shotgun (WGS) entry which is preliminary data.</text>
</comment>
<reference evidence="2 3" key="1">
    <citation type="submission" date="2019-08" db="EMBL/GenBank/DDBJ databases">
        <title>100 year-old enigma solved: identification of Planctomyces bekefii, the type genus and species of the phylum Planctomycetes.</title>
        <authorList>
            <person name="Svetlana D.N."/>
            <person name="Overmann J."/>
        </authorList>
    </citation>
    <scope>NUCLEOTIDE SEQUENCE [LARGE SCALE GENOMIC DNA]</scope>
    <source>
        <strain evidence="2">Phe10_nw2017</strain>
    </source>
</reference>
<protein>
    <submittedName>
        <fullName evidence="2">Uncharacterized protein</fullName>
    </submittedName>
</protein>
<keyword evidence="3" id="KW-1185">Reference proteome</keyword>
<feature type="region of interest" description="Disordered" evidence="1">
    <location>
        <begin position="1"/>
        <end position="21"/>
    </location>
</feature>
<organism evidence="2 3">
    <name type="scientific">Planctomyces bekefii</name>
    <dbReference type="NCBI Taxonomy" id="1653850"/>
    <lineage>
        <taxon>Bacteria</taxon>
        <taxon>Pseudomonadati</taxon>
        <taxon>Planctomycetota</taxon>
        <taxon>Planctomycetia</taxon>
        <taxon>Planctomycetales</taxon>
        <taxon>Planctomycetaceae</taxon>
        <taxon>Planctomyces</taxon>
    </lineage>
</organism>
<feature type="non-terminal residue" evidence="2">
    <location>
        <position position="1"/>
    </location>
</feature>
<dbReference type="Proteomes" id="UP000321083">
    <property type="component" value="Unassembled WGS sequence"/>
</dbReference>
<proteinExistence type="predicted"/>
<evidence type="ECO:0000313" key="2">
    <source>
        <dbReference type="EMBL" id="TWW07863.1"/>
    </source>
</evidence>
<name>A0A5C6M123_9PLAN</name>
<evidence type="ECO:0000256" key="1">
    <source>
        <dbReference type="SAM" id="MobiDB-lite"/>
    </source>
</evidence>
<dbReference type="EMBL" id="SRHE01000975">
    <property type="protein sequence ID" value="TWW07863.1"/>
    <property type="molecule type" value="Genomic_DNA"/>
</dbReference>
<accession>A0A5C6M123</accession>
<gene>
    <name evidence="2" type="ORF">E3A20_30090</name>
</gene>
<feature type="compositionally biased region" description="Basic and acidic residues" evidence="1">
    <location>
        <begin position="1"/>
        <end position="10"/>
    </location>
</feature>